<comment type="caution">
    <text evidence="9">The sequence shown here is derived from an EMBL/GenBank/DDBJ whole genome shotgun (WGS) entry which is preliminary data.</text>
</comment>
<protein>
    <recommendedName>
        <fullName evidence="8">Protein kinase domain-containing protein</fullName>
    </recommendedName>
</protein>
<feature type="domain" description="Protein kinase" evidence="8">
    <location>
        <begin position="1"/>
        <end position="107"/>
    </location>
</feature>
<evidence type="ECO:0000256" key="3">
    <source>
        <dbReference type="ARBA" id="ARBA00022741"/>
    </source>
</evidence>
<evidence type="ECO:0000256" key="7">
    <source>
        <dbReference type="SAM" id="Phobius"/>
    </source>
</evidence>
<evidence type="ECO:0000256" key="2">
    <source>
        <dbReference type="ARBA" id="ARBA00022679"/>
    </source>
</evidence>
<keyword evidence="5" id="KW-0067">ATP-binding</keyword>
<keyword evidence="2" id="KW-0808">Transferase</keyword>
<feature type="compositionally biased region" description="Polar residues" evidence="6">
    <location>
        <begin position="252"/>
        <end position="261"/>
    </location>
</feature>
<evidence type="ECO:0000256" key="4">
    <source>
        <dbReference type="ARBA" id="ARBA00022777"/>
    </source>
</evidence>
<dbReference type="InterPro" id="IPR000719">
    <property type="entry name" value="Prot_kinase_dom"/>
</dbReference>
<keyword evidence="3" id="KW-0547">Nucleotide-binding</keyword>
<keyword evidence="1" id="KW-0723">Serine/threonine-protein kinase</keyword>
<keyword evidence="7" id="KW-1133">Transmembrane helix</keyword>
<keyword evidence="10" id="KW-1185">Reference proteome</keyword>
<dbReference type="InterPro" id="IPR050205">
    <property type="entry name" value="CDPK_Ser/Thr_kinases"/>
</dbReference>
<keyword evidence="7" id="KW-0472">Membrane</keyword>
<dbReference type="InterPro" id="IPR011009">
    <property type="entry name" value="Kinase-like_dom_sf"/>
</dbReference>
<evidence type="ECO:0000256" key="1">
    <source>
        <dbReference type="ARBA" id="ARBA00022527"/>
    </source>
</evidence>
<dbReference type="Proteomes" id="UP001189429">
    <property type="component" value="Unassembled WGS sequence"/>
</dbReference>
<evidence type="ECO:0000313" key="9">
    <source>
        <dbReference type="EMBL" id="CAK0853369.1"/>
    </source>
</evidence>
<feature type="region of interest" description="Disordered" evidence="6">
    <location>
        <begin position="239"/>
        <end position="297"/>
    </location>
</feature>
<evidence type="ECO:0000259" key="8">
    <source>
        <dbReference type="PROSITE" id="PS50011"/>
    </source>
</evidence>
<dbReference type="EMBL" id="CAUYUJ010015393">
    <property type="protein sequence ID" value="CAK0853369.1"/>
    <property type="molecule type" value="Genomic_DNA"/>
</dbReference>
<keyword evidence="4" id="KW-0418">Kinase</keyword>
<dbReference type="PROSITE" id="PS50011">
    <property type="entry name" value="PROTEIN_KINASE_DOM"/>
    <property type="match status" value="1"/>
</dbReference>
<evidence type="ECO:0000313" key="10">
    <source>
        <dbReference type="Proteomes" id="UP001189429"/>
    </source>
</evidence>
<evidence type="ECO:0000256" key="6">
    <source>
        <dbReference type="SAM" id="MobiDB-lite"/>
    </source>
</evidence>
<keyword evidence="7" id="KW-0812">Transmembrane</keyword>
<evidence type="ECO:0000256" key="5">
    <source>
        <dbReference type="ARBA" id="ARBA00022840"/>
    </source>
</evidence>
<dbReference type="SUPFAM" id="SSF56112">
    <property type="entry name" value="Protein kinase-like (PK-like)"/>
    <property type="match status" value="1"/>
</dbReference>
<proteinExistence type="predicted"/>
<feature type="non-terminal residue" evidence="9">
    <location>
        <position position="1"/>
    </location>
</feature>
<sequence>GQGFPAQQNKSMAQGVDLKRPVASMLAWPADMWSLGVMTYILLDGRPPFQGPNDRATCKRIRTGLYSFPAERWHRISNAARDFVRALLEIDPNRRLSAEEALDHEWLKVDWALDSDEAAPPLDAEVLEGMRAFARSNCLKRAVLSAVAPVATVEKVSHWADQFEALDVRKEGTVSVKDSGATIGGERLRGGRIDPPLLLLLSLLLLLVLVLLLLLLLLLLILLLLLLIPMGDRWPHPAQELADSPSGAFQRGSEQTVSESRAQLDVEPDFPHADVTAASPTSPVHRQCIADTSPMHR</sequence>
<dbReference type="PANTHER" id="PTHR24349">
    <property type="entry name" value="SERINE/THREONINE-PROTEIN KINASE"/>
    <property type="match status" value="1"/>
</dbReference>
<gene>
    <name evidence="9" type="ORF">PCOR1329_LOCUS44877</name>
</gene>
<dbReference type="Pfam" id="PF00069">
    <property type="entry name" value="Pkinase"/>
    <property type="match status" value="1"/>
</dbReference>
<dbReference type="Gene3D" id="1.10.510.10">
    <property type="entry name" value="Transferase(Phosphotransferase) domain 1"/>
    <property type="match status" value="1"/>
</dbReference>
<organism evidence="9 10">
    <name type="scientific">Prorocentrum cordatum</name>
    <dbReference type="NCBI Taxonomy" id="2364126"/>
    <lineage>
        <taxon>Eukaryota</taxon>
        <taxon>Sar</taxon>
        <taxon>Alveolata</taxon>
        <taxon>Dinophyceae</taxon>
        <taxon>Prorocentrales</taxon>
        <taxon>Prorocentraceae</taxon>
        <taxon>Prorocentrum</taxon>
    </lineage>
</organism>
<reference evidence="9" key="1">
    <citation type="submission" date="2023-10" db="EMBL/GenBank/DDBJ databases">
        <authorList>
            <person name="Chen Y."/>
            <person name="Shah S."/>
            <person name="Dougan E. K."/>
            <person name="Thang M."/>
            <person name="Chan C."/>
        </authorList>
    </citation>
    <scope>NUCLEOTIDE SEQUENCE [LARGE SCALE GENOMIC DNA]</scope>
</reference>
<feature type="transmembrane region" description="Helical" evidence="7">
    <location>
        <begin position="197"/>
        <end position="228"/>
    </location>
</feature>
<accession>A0ABN9U592</accession>
<name>A0ABN9U592_9DINO</name>